<dbReference type="PRINTS" id="PR00943">
    <property type="entry name" value="CUATPASE"/>
</dbReference>
<dbReference type="Proteomes" id="UP000745859">
    <property type="component" value="Unassembled WGS sequence"/>
</dbReference>
<evidence type="ECO:0000256" key="12">
    <source>
        <dbReference type="ARBA" id="ARBA00023136"/>
    </source>
</evidence>
<keyword evidence="10 13" id="KW-1133">Transmembrane helix</keyword>
<dbReference type="InterPro" id="IPR021993">
    <property type="entry name" value="ATPase-cat-bd"/>
</dbReference>
<dbReference type="CDD" id="cd00371">
    <property type="entry name" value="HMA"/>
    <property type="match status" value="1"/>
</dbReference>
<evidence type="ECO:0000256" key="11">
    <source>
        <dbReference type="ARBA" id="ARBA00023065"/>
    </source>
</evidence>
<feature type="transmembrane region" description="Helical" evidence="13">
    <location>
        <begin position="198"/>
        <end position="218"/>
    </location>
</feature>
<accession>A0ABX0UC94</accession>
<dbReference type="InterPro" id="IPR023214">
    <property type="entry name" value="HAD_sf"/>
</dbReference>
<dbReference type="SUPFAM" id="SSF81665">
    <property type="entry name" value="Calcium ATPase, transmembrane domain M"/>
    <property type="match status" value="1"/>
</dbReference>
<gene>
    <name evidence="15" type="ORF">FHR24_001610</name>
</gene>
<dbReference type="InterPro" id="IPR018303">
    <property type="entry name" value="ATPase_P-typ_P_site"/>
</dbReference>
<dbReference type="InterPro" id="IPR001757">
    <property type="entry name" value="P_typ_ATPase"/>
</dbReference>
<protein>
    <submittedName>
        <fullName evidence="15">Cu+-exporting ATPase</fullName>
    </submittedName>
</protein>
<keyword evidence="8" id="KW-0460">Magnesium</keyword>
<keyword evidence="12 13" id="KW-0472">Membrane</keyword>
<feature type="transmembrane region" description="Helical" evidence="13">
    <location>
        <begin position="439"/>
        <end position="463"/>
    </location>
</feature>
<evidence type="ECO:0000256" key="5">
    <source>
        <dbReference type="ARBA" id="ARBA00022553"/>
    </source>
</evidence>
<proteinExistence type="inferred from homology"/>
<evidence type="ECO:0000256" key="1">
    <source>
        <dbReference type="ARBA" id="ARBA00004651"/>
    </source>
</evidence>
<dbReference type="PANTHER" id="PTHR43520:SF5">
    <property type="entry name" value="CATION-TRANSPORTING P-TYPE ATPASE-RELATED"/>
    <property type="match status" value="1"/>
</dbReference>
<evidence type="ECO:0000259" key="14">
    <source>
        <dbReference type="PROSITE" id="PS50846"/>
    </source>
</evidence>
<dbReference type="Pfam" id="PF00702">
    <property type="entry name" value="Hydrolase"/>
    <property type="match status" value="1"/>
</dbReference>
<dbReference type="Gene3D" id="3.40.50.1000">
    <property type="entry name" value="HAD superfamily/HAD-like"/>
    <property type="match status" value="1"/>
</dbReference>
<dbReference type="PROSITE" id="PS00154">
    <property type="entry name" value="ATPASE_E1_E2"/>
    <property type="match status" value="1"/>
</dbReference>
<dbReference type="InterPro" id="IPR036412">
    <property type="entry name" value="HAD-like_sf"/>
</dbReference>
<evidence type="ECO:0000256" key="10">
    <source>
        <dbReference type="ARBA" id="ARBA00022989"/>
    </source>
</evidence>
<dbReference type="SUPFAM" id="SSF55008">
    <property type="entry name" value="HMA, heavy metal-associated domain"/>
    <property type="match status" value="1"/>
</dbReference>
<dbReference type="Pfam" id="PF12156">
    <property type="entry name" value="ATPase-cat_bd"/>
    <property type="match status" value="1"/>
</dbReference>
<dbReference type="EMBL" id="JAASQL010000001">
    <property type="protein sequence ID" value="NIJ45171.1"/>
    <property type="molecule type" value="Genomic_DNA"/>
</dbReference>
<evidence type="ECO:0000256" key="7">
    <source>
        <dbReference type="ARBA" id="ARBA00022723"/>
    </source>
</evidence>
<keyword evidence="3" id="KW-0813">Transport</keyword>
<comment type="similarity">
    <text evidence="2">Belongs to the cation transport ATPase (P-type) (TC 3.A.3) family. Type IB subfamily.</text>
</comment>
<dbReference type="Gene3D" id="3.30.70.100">
    <property type="match status" value="1"/>
</dbReference>
<dbReference type="Pfam" id="PF00122">
    <property type="entry name" value="E1-E2_ATPase"/>
    <property type="match status" value="1"/>
</dbReference>
<feature type="transmembrane region" description="Helical" evidence="13">
    <location>
        <begin position="729"/>
        <end position="750"/>
    </location>
</feature>
<reference evidence="15 16" key="1">
    <citation type="submission" date="2020-03" db="EMBL/GenBank/DDBJ databases">
        <title>Genomic Encyclopedia of Type Strains, Phase IV (KMG-IV): sequencing the most valuable type-strain genomes for metagenomic binning, comparative biology and taxonomic classification.</title>
        <authorList>
            <person name="Goeker M."/>
        </authorList>
    </citation>
    <scope>NUCLEOTIDE SEQUENCE [LARGE SCALE GENOMIC DNA]</scope>
    <source>
        <strain evidence="15 16">DSM 101599</strain>
    </source>
</reference>
<keyword evidence="5" id="KW-0597">Phosphoprotein</keyword>
<dbReference type="PANTHER" id="PTHR43520">
    <property type="entry name" value="ATP7, ISOFORM B"/>
    <property type="match status" value="1"/>
</dbReference>
<keyword evidence="6 13" id="KW-0812">Transmembrane</keyword>
<evidence type="ECO:0000256" key="13">
    <source>
        <dbReference type="SAM" id="Phobius"/>
    </source>
</evidence>
<dbReference type="NCBIfam" id="TIGR01494">
    <property type="entry name" value="ATPase_P-type"/>
    <property type="match status" value="1"/>
</dbReference>
<keyword evidence="16" id="KW-1185">Reference proteome</keyword>
<evidence type="ECO:0000256" key="4">
    <source>
        <dbReference type="ARBA" id="ARBA00022475"/>
    </source>
</evidence>
<dbReference type="Gene3D" id="3.40.1110.10">
    <property type="entry name" value="Calcium-transporting ATPase, cytoplasmic domain N"/>
    <property type="match status" value="1"/>
</dbReference>
<evidence type="ECO:0000313" key="15">
    <source>
        <dbReference type="EMBL" id="NIJ45171.1"/>
    </source>
</evidence>
<evidence type="ECO:0000256" key="3">
    <source>
        <dbReference type="ARBA" id="ARBA00022448"/>
    </source>
</evidence>
<organism evidence="15 16">
    <name type="scientific">Wenyingzhuangia heitensis</name>
    <dbReference type="NCBI Taxonomy" id="1487859"/>
    <lineage>
        <taxon>Bacteria</taxon>
        <taxon>Pseudomonadati</taxon>
        <taxon>Bacteroidota</taxon>
        <taxon>Flavobacteriia</taxon>
        <taxon>Flavobacteriales</taxon>
        <taxon>Flavobacteriaceae</taxon>
        <taxon>Wenyingzhuangia</taxon>
    </lineage>
</organism>
<dbReference type="SUPFAM" id="SSF81653">
    <property type="entry name" value="Calcium ATPase, transduction domain A"/>
    <property type="match status" value="1"/>
</dbReference>
<keyword evidence="4" id="KW-1003">Cell membrane</keyword>
<dbReference type="InterPro" id="IPR023299">
    <property type="entry name" value="ATPase_P-typ_cyto_dom_N"/>
</dbReference>
<comment type="subcellular location">
    <subcellularLocation>
        <location evidence="1">Cell membrane</location>
        <topology evidence="1">Multi-pass membrane protein</topology>
    </subcellularLocation>
</comment>
<dbReference type="InterPro" id="IPR059000">
    <property type="entry name" value="ATPase_P-type_domA"/>
</dbReference>
<comment type="caution">
    <text evidence="15">The sequence shown here is derived from an EMBL/GenBank/DDBJ whole genome shotgun (WGS) entry which is preliminary data.</text>
</comment>
<feature type="domain" description="HMA" evidence="14">
    <location>
        <begin position="85"/>
        <end position="150"/>
    </location>
</feature>
<feature type="transmembrane region" description="Helical" evidence="13">
    <location>
        <begin position="415"/>
        <end position="433"/>
    </location>
</feature>
<feature type="transmembrane region" description="Helical" evidence="13">
    <location>
        <begin position="756"/>
        <end position="781"/>
    </location>
</feature>
<dbReference type="RefSeq" id="WP_208412302.1">
    <property type="nucleotide sequence ID" value="NZ_JAASQL010000001.1"/>
</dbReference>
<dbReference type="PROSITE" id="PS50846">
    <property type="entry name" value="HMA_2"/>
    <property type="match status" value="1"/>
</dbReference>
<evidence type="ECO:0000256" key="8">
    <source>
        <dbReference type="ARBA" id="ARBA00022842"/>
    </source>
</evidence>
<name>A0ABX0UC94_9FLAO</name>
<dbReference type="InterPro" id="IPR036163">
    <property type="entry name" value="HMA_dom_sf"/>
</dbReference>
<dbReference type="InterPro" id="IPR008250">
    <property type="entry name" value="ATPase_P-typ_transduc_dom_A_sf"/>
</dbReference>
<keyword evidence="7" id="KW-0479">Metal-binding</keyword>
<dbReference type="SUPFAM" id="SSF56784">
    <property type="entry name" value="HAD-like"/>
    <property type="match status" value="1"/>
</dbReference>
<evidence type="ECO:0000256" key="6">
    <source>
        <dbReference type="ARBA" id="ARBA00022692"/>
    </source>
</evidence>
<feature type="transmembrane region" description="Helical" evidence="13">
    <location>
        <begin position="168"/>
        <end position="186"/>
    </location>
</feature>
<dbReference type="Gene3D" id="2.70.150.10">
    <property type="entry name" value="Calcium-transporting ATPase, cytoplasmic transduction domain A"/>
    <property type="match status" value="1"/>
</dbReference>
<dbReference type="InterPro" id="IPR023298">
    <property type="entry name" value="ATPase_P-typ_TM_dom_sf"/>
</dbReference>
<dbReference type="InterPro" id="IPR006121">
    <property type="entry name" value="HMA_dom"/>
</dbReference>
<keyword evidence="11" id="KW-0406">Ion transport</keyword>
<sequence>MIKENTCYHCGDEAIDEIVLFDNKTFCCNGCKTVYQIFNDNDLTDYYDLESNPGISPEAIQGKYSFLSNQTIVDKLLDFKEEGIEIVTLYIPQIHCSSCVWVLENLQKLHGGVVNSRVHFSKKTVQVTYNHQLKLQQLVELLATIGYDPYISLNDGEKNKSTNKTSTYKIAVAGFAFGNTMFLSFPDYFGKPDAWLTHYQPLFSFLMLLFSLPVVFYAGNDYFISAFKGLRKKIVNIDVPISIGIAMLFGRSCYEYFTQTGQGYFDSLSGLIFFLLLGKLFQKKTYDFLSFERDFKSYFPIAITTLVKGEEVVVPVNEIKVNDILLIRNEEIIPTDGIVLKGKPLLDYSFVTGESNLIAKQSGDTIFAGGKQQGESITIEVTKTVNQSYLTKLWSQNSYGQTSVLTNITDKVSQYFTWGLLVITAISALFWFFVDPSQIINVVSSILIVACPCALALSAPFAMGNILRILGKQGFYLKDAIVIEHMAYVQTLFFDKTGTLTTRNKQDFTYLGKELTATELSVVKTLVRNSNHPLSRTLFKKLEAPLLALETFREIEGNGLQGLFKGIEVKIGSATFVASKETISETESRVYVSINKEVKGYFKFGNEYRSNILKMLNVLSQKNKINILSGDNDAALPFLKKQLSSSTQFYFRQSPHDKLNHIQKSQQQGNAVLMVGDGLNDAGALLQAQVGIAVAEDVNVFSPASDAIIDAKKLHQLPKFIKLCKQSLYVVKISFLLSILYNVVGLYFAVSGVLTPLIAAILMPLSSITIVVFVTVATNVLGRRLQY</sequence>
<evidence type="ECO:0000256" key="2">
    <source>
        <dbReference type="ARBA" id="ARBA00006024"/>
    </source>
</evidence>
<keyword evidence="9" id="KW-1278">Translocase</keyword>
<evidence type="ECO:0000256" key="9">
    <source>
        <dbReference type="ARBA" id="ARBA00022967"/>
    </source>
</evidence>
<evidence type="ECO:0000313" key="16">
    <source>
        <dbReference type="Proteomes" id="UP000745859"/>
    </source>
</evidence>
<dbReference type="PRINTS" id="PR00119">
    <property type="entry name" value="CATATPASE"/>
</dbReference>